<sequence>MSGSGSLSVLLAANLIHPAEGAGATGGIWTGICSRVWVSPLIFRLVLGTLCSLSGFCMVPTIKESSVIPLDLNDSLLGFPFLQTCPHCNATSASSPSHSSRKDEHSPKEAFELSSLFP</sequence>
<evidence type="ECO:0000256" key="2">
    <source>
        <dbReference type="SAM" id="SignalP"/>
    </source>
</evidence>
<evidence type="ECO:0000313" key="4">
    <source>
        <dbReference type="Proteomes" id="UP001352852"/>
    </source>
</evidence>
<organism evidence="3 4">
    <name type="scientific">Characodon lateralis</name>
    <dbReference type="NCBI Taxonomy" id="208331"/>
    <lineage>
        <taxon>Eukaryota</taxon>
        <taxon>Metazoa</taxon>
        <taxon>Chordata</taxon>
        <taxon>Craniata</taxon>
        <taxon>Vertebrata</taxon>
        <taxon>Euteleostomi</taxon>
        <taxon>Actinopterygii</taxon>
        <taxon>Neopterygii</taxon>
        <taxon>Teleostei</taxon>
        <taxon>Neoteleostei</taxon>
        <taxon>Acanthomorphata</taxon>
        <taxon>Ovalentaria</taxon>
        <taxon>Atherinomorphae</taxon>
        <taxon>Cyprinodontiformes</taxon>
        <taxon>Goodeidae</taxon>
        <taxon>Characodon</taxon>
    </lineage>
</organism>
<feature type="signal peptide" evidence="2">
    <location>
        <begin position="1"/>
        <end position="21"/>
    </location>
</feature>
<dbReference type="EMBL" id="JAHUTJ010074060">
    <property type="protein sequence ID" value="MED6292941.1"/>
    <property type="molecule type" value="Genomic_DNA"/>
</dbReference>
<accession>A0ABU7F0G4</accession>
<comment type="caution">
    <text evidence="3">The sequence shown here is derived from an EMBL/GenBank/DDBJ whole genome shotgun (WGS) entry which is preliminary data.</text>
</comment>
<feature type="compositionally biased region" description="Basic and acidic residues" evidence="1">
    <location>
        <begin position="100"/>
        <end position="111"/>
    </location>
</feature>
<protein>
    <recommendedName>
        <fullName evidence="5">Secreted protein</fullName>
    </recommendedName>
</protein>
<reference evidence="3 4" key="1">
    <citation type="submission" date="2021-06" db="EMBL/GenBank/DDBJ databases">
        <authorList>
            <person name="Palmer J.M."/>
        </authorList>
    </citation>
    <scope>NUCLEOTIDE SEQUENCE [LARGE SCALE GENOMIC DNA]</scope>
    <source>
        <strain evidence="3 4">CL_MEX2019</strain>
        <tissue evidence="3">Muscle</tissue>
    </source>
</reference>
<evidence type="ECO:0000256" key="1">
    <source>
        <dbReference type="SAM" id="MobiDB-lite"/>
    </source>
</evidence>
<dbReference type="Proteomes" id="UP001352852">
    <property type="component" value="Unassembled WGS sequence"/>
</dbReference>
<keyword evidence="2" id="KW-0732">Signal</keyword>
<evidence type="ECO:0000313" key="3">
    <source>
        <dbReference type="EMBL" id="MED6292941.1"/>
    </source>
</evidence>
<feature type="region of interest" description="Disordered" evidence="1">
    <location>
        <begin position="89"/>
        <end position="118"/>
    </location>
</feature>
<gene>
    <name evidence="3" type="ORF">CHARACLAT_005740</name>
</gene>
<evidence type="ECO:0008006" key="5">
    <source>
        <dbReference type="Google" id="ProtNLM"/>
    </source>
</evidence>
<name>A0ABU7F0G4_9TELE</name>
<feature type="chain" id="PRO_5045137096" description="Secreted protein" evidence="2">
    <location>
        <begin position="22"/>
        <end position="118"/>
    </location>
</feature>
<proteinExistence type="predicted"/>
<keyword evidence="4" id="KW-1185">Reference proteome</keyword>